<comment type="caution">
    <text evidence="2">The sequence shown here is derived from an EMBL/GenBank/DDBJ whole genome shotgun (WGS) entry which is preliminary data.</text>
</comment>
<evidence type="ECO:0000256" key="1">
    <source>
        <dbReference type="SAM" id="MobiDB-lite"/>
    </source>
</evidence>
<sequence length="119" mass="13100">MICYYPSPTIKGIAMPPKLTGPPLTYELIRKLTDLSENALHQAGGKPKPGRQPLDLRSLESVVLWVAGHGKRKLRIKMCGLAAQALLDEGVTPGTTHGAPRRVVKKKVVRKKKKAKRRS</sequence>
<proteinExistence type="predicted"/>
<protein>
    <submittedName>
        <fullName evidence="2">Uncharacterized protein</fullName>
    </submittedName>
</protein>
<accession>A0A0F9L4V1</accession>
<reference evidence="2" key="1">
    <citation type="journal article" date="2015" name="Nature">
        <title>Complex archaea that bridge the gap between prokaryotes and eukaryotes.</title>
        <authorList>
            <person name="Spang A."/>
            <person name="Saw J.H."/>
            <person name="Jorgensen S.L."/>
            <person name="Zaremba-Niedzwiedzka K."/>
            <person name="Martijn J."/>
            <person name="Lind A.E."/>
            <person name="van Eijk R."/>
            <person name="Schleper C."/>
            <person name="Guy L."/>
            <person name="Ettema T.J."/>
        </authorList>
    </citation>
    <scope>NUCLEOTIDE SEQUENCE</scope>
</reference>
<name>A0A0F9L4V1_9ZZZZ</name>
<organism evidence="2">
    <name type="scientific">marine sediment metagenome</name>
    <dbReference type="NCBI Taxonomy" id="412755"/>
    <lineage>
        <taxon>unclassified sequences</taxon>
        <taxon>metagenomes</taxon>
        <taxon>ecological metagenomes</taxon>
    </lineage>
</organism>
<evidence type="ECO:0000313" key="2">
    <source>
        <dbReference type="EMBL" id="KKM48945.1"/>
    </source>
</evidence>
<feature type="compositionally biased region" description="Basic residues" evidence="1">
    <location>
        <begin position="99"/>
        <end position="119"/>
    </location>
</feature>
<feature type="region of interest" description="Disordered" evidence="1">
    <location>
        <begin position="90"/>
        <end position="119"/>
    </location>
</feature>
<dbReference type="AlphaFoldDB" id="A0A0F9L4V1"/>
<dbReference type="EMBL" id="LAZR01011987">
    <property type="protein sequence ID" value="KKM48945.1"/>
    <property type="molecule type" value="Genomic_DNA"/>
</dbReference>
<gene>
    <name evidence="2" type="ORF">LCGC14_1557270</name>
</gene>